<organism evidence="3 4">
    <name type="scientific">Alicyclobacillus macrosporangiidus</name>
    <dbReference type="NCBI Taxonomy" id="392015"/>
    <lineage>
        <taxon>Bacteria</taxon>
        <taxon>Bacillati</taxon>
        <taxon>Bacillota</taxon>
        <taxon>Bacilli</taxon>
        <taxon>Bacillales</taxon>
        <taxon>Alicyclobacillaceae</taxon>
        <taxon>Alicyclobacillus</taxon>
    </lineage>
</organism>
<dbReference type="InterPro" id="IPR001650">
    <property type="entry name" value="Helicase_C-like"/>
</dbReference>
<evidence type="ECO:0000313" key="4">
    <source>
        <dbReference type="Proteomes" id="UP000183508"/>
    </source>
</evidence>
<proteinExistence type="predicted"/>
<keyword evidence="3" id="KW-0067">ATP-binding</keyword>
<dbReference type="STRING" id="392015.SAMN05421543_10927"/>
<dbReference type="GO" id="GO:0005829">
    <property type="term" value="C:cytosol"/>
    <property type="evidence" value="ECO:0007669"/>
    <property type="project" value="TreeGrafter"/>
</dbReference>
<dbReference type="Proteomes" id="UP000183508">
    <property type="component" value="Unassembled WGS sequence"/>
</dbReference>
<accession>A0A1I7J9J7</accession>
<dbReference type="PANTHER" id="PTHR47396:SF1">
    <property type="entry name" value="ATP-DEPENDENT HELICASE IRC3-RELATED"/>
    <property type="match status" value="1"/>
</dbReference>
<dbReference type="EMBL" id="FPBV01000009">
    <property type="protein sequence ID" value="SFU81847.1"/>
    <property type="molecule type" value="Genomic_DNA"/>
</dbReference>
<dbReference type="GO" id="GO:0004386">
    <property type="term" value="F:helicase activity"/>
    <property type="evidence" value="ECO:0007669"/>
    <property type="project" value="UniProtKB-KW"/>
</dbReference>
<dbReference type="Pfam" id="PF04851">
    <property type="entry name" value="ResIII"/>
    <property type="match status" value="1"/>
</dbReference>
<feature type="domain" description="Helicase ATP-binding" evidence="1">
    <location>
        <begin position="24"/>
        <end position="174"/>
    </location>
</feature>
<evidence type="ECO:0000259" key="2">
    <source>
        <dbReference type="PROSITE" id="PS51194"/>
    </source>
</evidence>
<dbReference type="GO" id="GO:0003677">
    <property type="term" value="F:DNA binding"/>
    <property type="evidence" value="ECO:0007669"/>
    <property type="project" value="InterPro"/>
</dbReference>
<dbReference type="OrthoDB" id="9802848at2"/>
<dbReference type="Gene3D" id="3.40.50.300">
    <property type="entry name" value="P-loop containing nucleotide triphosphate hydrolases"/>
    <property type="match status" value="2"/>
</dbReference>
<dbReference type="GO" id="GO:0016787">
    <property type="term" value="F:hydrolase activity"/>
    <property type="evidence" value="ECO:0007669"/>
    <property type="project" value="InterPro"/>
</dbReference>
<protein>
    <submittedName>
        <fullName evidence="3">Superfamily II DNA or RNA helicase</fullName>
    </submittedName>
</protein>
<keyword evidence="3" id="KW-0347">Helicase</keyword>
<gene>
    <name evidence="3" type="ORF">SAMN05421543_10927</name>
</gene>
<dbReference type="PANTHER" id="PTHR47396">
    <property type="entry name" value="TYPE I RESTRICTION ENZYME ECOKI R PROTEIN"/>
    <property type="match status" value="1"/>
</dbReference>
<dbReference type="InterPro" id="IPR027417">
    <property type="entry name" value="P-loop_NTPase"/>
</dbReference>
<dbReference type="SMART" id="SM00490">
    <property type="entry name" value="HELICc"/>
    <property type="match status" value="1"/>
</dbReference>
<dbReference type="InterPro" id="IPR014001">
    <property type="entry name" value="Helicase_ATP-bd"/>
</dbReference>
<keyword evidence="3" id="KW-0547">Nucleotide-binding</keyword>
<dbReference type="PROSITE" id="PS51192">
    <property type="entry name" value="HELICASE_ATP_BIND_1"/>
    <property type="match status" value="1"/>
</dbReference>
<dbReference type="SUPFAM" id="SSF52540">
    <property type="entry name" value="P-loop containing nucleoside triphosphate hydrolases"/>
    <property type="match status" value="1"/>
</dbReference>
<keyword evidence="4" id="KW-1185">Reference proteome</keyword>
<reference evidence="4" key="1">
    <citation type="submission" date="2016-10" db="EMBL/GenBank/DDBJ databases">
        <authorList>
            <person name="Varghese N."/>
        </authorList>
    </citation>
    <scope>NUCLEOTIDE SEQUENCE [LARGE SCALE GENOMIC DNA]</scope>
    <source>
        <strain evidence="4">DSM 17980</strain>
    </source>
</reference>
<sequence>MKTLVSSGTRRLRLRDYQEAAVQAVYEYGKPRPVLVAATGAGKTVIASKIAVDRLNRGPVLFLAHRDELLDQTLEKFAAVYDSFGEAGRRVTVGRIQAEEDDVAADFAVASIQTISHPERLSHWMAAHDTTPTLITDECHHARAASYMRVYEALGFLGDGVRDGALHLGLTATPYRADGAGLRKVFDGVAYAIGVMRLIEEGYLVPPKAVRLAIVEGLDEARPGGDWTDHELSGVVNTASVNERIVEAWKEHAQDRLTIAFCVSVEHAEALAAAFEAAGVKAATVTGAMPKDERRATLDAFSRGEVRVVCNYGVLTEGFDRPEVSCLIMARPTTSHGLYTQMVGRGLRLAPHVGKTDCLVLDVVGVTELHQLVTVDRLLTGADEAAPAAGMDGPLGIGGGGSSKVVPASKFRWVCVRDGVWLARDFAGRFVRVERLPGEVWQVAAGSWASARENARRADSGLEPVPTGVDVVYQGADAEMAWGYAATYARVHLQRRAVEEGAWWMDLPPTEKQVEALMRRGMLPPATRWEAMAMLTLPTPRQMSVLRRVFAQMRLPEAMLPDTMEEAAVLLDEAARLRRGDRAAFLGSYARALPHRVKLFAAGASAARDTADAVQSAV</sequence>
<dbReference type="RefSeq" id="WP_074952045.1">
    <property type="nucleotide sequence ID" value="NZ_FPBV01000009.1"/>
</dbReference>
<dbReference type="InterPro" id="IPR050742">
    <property type="entry name" value="Helicase_Restrict-Modif_Enz"/>
</dbReference>
<dbReference type="InterPro" id="IPR006935">
    <property type="entry name" value="Helicase/UvrB_N"/>
</dbReference>
<dbReference type="PROSITE" id="PS51194">
    <property type="entry name" value="HELICASE_CTER"/>
    <property type="match status" value="1"/>
</dbReference>
<dbReference type="SMART" id="SM00487">
    <property type="entry name" value="DEXDc"/>
    <property type="match status" value="1"/>
</dbReference>
<dbReference type="GO" id="GO:0005524">
    <property type="term" value="F:ATP binding"/>
    <property type="evidence" value="ECO:0007669"/>
    <property type="project" value="InterPro"/>
</dbReference>
<evidence type="ECO:0000313" key="3">
    <source>
        <dbReference type="EMBL" id="SFU81847.1"/>
    </source>
</evidence>
<feature type="domain" description="Helicase C-terminal" evidence="2">
    <location>
        <begin position="240"/>
        <end position="394"/>
    </location>
</feature>
<keyword evidence="3" id="KW-0378">Hydrolase</keyword>
<dbReference type="AlphaFoldDB" id="A0A1I7J9J7"/>
<evidence type="ECO:0000259" key="1">
    <source>
        <dbReference type="PROSITE" id="PS51192"/>
    </source>
</evidence>
<dbReference type="eggNOG" id="COG1061">
    <property type="taxonomic scope" value="Bacteria"/>
</dbReference>
<dbReference type="Pfam" id="PF00271">
    <property type="entry name" value="Helicase_C"/>
    <property type="match status" value="1"/>
</dbReference>
<name>A0A1I7J9J7_9BACL</name>